<dbReference type="GO" id="GO:0008483">
    <property type="term" value="F:transaminase activity"/>
    <property type="evidence" value="ECO:0007669"/>
    <property type="project" value="InterPro"/>
</dbReference>
<dbReference type="PROSITE" id="PS00600">
    <property type="entry name" value="AA_TRANSFER_CLASS_3"/>
    <property type="match status" value="1"/>
</dbReference>
<dbReference type="SUPFAM" id="SSF53383">
    <property type="entry name" value="PLP-dependent transferases"/>
    <property type="match status" value="1"/>
</dbReference>
<comment type="cofactor">
    <cofactor evidence="1 7">
        <name>pyridoxal 5'-phosphate</name>
        <dbReference type="ChEBI" id="CHEBI:597326"/>
    </cofactor>
</comment>
<keyword evidence="5 7" id="KW-0413">Isomerase</keyword>
<evidence type="ECO:0000313" key="8">
    <source>
        <dbReference type="EMBL" id="BCO10193.1"/>
    </source>
</evidence>
<dbReference type="Pfam" id="PF00202">
    <property type="entry name" value="Aminotran_3"/>
    <property type="match status" value="1"/>
</dbReference>
<evidence type="ECO:0000256" key="7">
    <source>
        <dbReference type="HAMAP-Rule" id="MF_00375"/>
    </source>
</evidence>
<comment type="subcellular location">
    <subcellularLocation>
        <location evidence="7">Cytoplasm</location>
    </subcellularLocation>
</comment>
<keyword evidence="9" id="KW-1185">Reference proteome</keyword>
<dbReference type="Proteomes" id="UP001063350">
    <property type="component" value="Chromosome"/>
</dbReference>
<keyword evidence="7" id="KW-0963">Cytoplasm</keyword>
<evidence type="ECO:0000256" key="1">
    <source>
        <dbReference type="ARBA" id="ARBA00001933"/>
    </source>
</evidence>
<feature type="modified residue" description="N6-(pyridoxal phosphate)lysine" evidence="7">
    <location>
        <position position="267"/>
    </location>
</feature>
<dbReference type="InterPro" id="IPR004639">
    <property type="entry name" value="4pyrrol_synth_GluAld_NH2Trfase"/>
</dbReference>
<evidence type="ECO:0000256" key="2">
    <source>
        <dbReference type="ARBA" id="ARBA00004819"/>
    </source>
</evidence>
<evidence type="ECO:0000313" key="9">
    <source>
        <dbReference type="Proteomes" id="UP001063350"/>
    </source>
</evidence>
<dbReference type="GO" id="GO:0005737">
    <property type="term" value="C:cytoplasm"/>
    <property type="evidence" value="ECO:0007669"/>
    <property type="project" value="UniProtKB-SubCell"/>
</dbReference>
<keyword evidence="4 7" id="KW-0663">Pyridoxal phosphate</keyword>
<evidence type="ECO:0000256" key="3">
    <source>
        <dbReference type="ARBA" id="ARBA00008981"/>
    </source>
</evidence>
<dbReference type="EC" id="5.4.3.8" evidence="7"/>
<dbReference type="InterPro" id="IPR015424">
    <property type="entry name" value="PyrdxlP-dep_Trfase"/>
</dbReference>
<dbReference type="FunFam" id="3.40.640.10:FF:000021">
    <property type="entry name" value="Glutamate-1-semialdehyde 2,1-aminomutase"/>
    <property type="match status" value="1"/>
</dbReference>
<evidence type="ECO:0000256" key="5">
    <source>
        <dbReference type="ARBA" id="ARBA00023235"/>
    </source>
</evidence>
<comment type="pathway">
    <text evidence="2">Porphyrin-containing compound metabolism; protoporphyrin-IX biosynthesis; 5-aminolevulinate from L-glutamyl-tRNA(Glu): step 2/2.</text>
</comment>
<dbReference type="GO" id="GO:0030170">
    <property type="term" value="F:pyridoxal phosphate binding"/>
    <property type="evidence" value="ECO:0007669"/>
    <property type="project" value="InterPro"/>
</dbReference>
<proteinExistence type="inferred from homology"/>
<dbReference type="GO" id="GO:0006782">
    <property type="term" value="P:protoporphyrinogen IX biosynthetic process"/>
    <property type="evidence" value="ECO:0007669"/>
    <property type="project" value="UniProtKB-UniRule"/>
</dbReference>
<dbReference type="NCBIfam" id="TIGR00713">
    <property type="entry name" value="hemL"/>
    <property type="match status" value="1"/>
</dbReference>
<dbReference type="KEGG" id="ddu:GF1_25690"/>
<dbReference type="InterPro" id="IPR005814">
    <property type="entry name" value="Aminotrans_3"/>
</dbReference>
<dbReference type="Gene3D" id="3.40.640.10">
    <property type="entry name" value="Type I PLP-dependent aspartate aminotransferase-like (Major domain)"/>
    <property type="match status" value="1"/>
</dbReference>
<comment type="similarity">
    <text evidence="3 7">Belongs to the class-III pyridoxal-phosphate-dependent aminotransferase family. HemL subfamily.</text>
</comment>
<comment type="subunit">
    <text evidence="7">Homodimer.</text>
</comment>
<gene>
    <name evidence="7 8" type="primary">hemL</name>
    <name evidence="8" type="ORF">GF1_25690</name>
</gene>
<dbReference type="PANTHER" id="PTHR43713">
    <property type="entry name" value="GLUTAMATE-1-SEMIALDEHYDE 2,1-AMINOMUTASE"/>
    <property type="match status" value="1"/>
</dbReference>
<dbReference type="HAMAP" id="MF_00375">
    <property type="entry name" value="HemL_aminotrans_3"/>
    <property type="match status" value="1"/>
</dbReference>
<dbReference type="GO" id="GO:0042286">
    <property type="term" value="F:glutamate-1-semialdehyde 2,1-aminomutase activity"/>
    <property type="evidence" value="ECO:0007669"/>
    <property type="project" value="UniProtKB-UniRule"/>
</dbReference>
<sequence length="430" mass="45986">MKTDLSASLFEKARQVIPGGVNSPVRACKSVGCDPLFVRKAKGAVVVDVDGNEFIDFVGSWGPMILGHAHPEVIEAIEKTAVDGTSFGAPTPLEVELAEMVCDSVPSLEKVRFVNSGTEATMSAVRLARGYTGRNVVVKFDGCYHGHADSFLVKAGSGVITLGIPGSPGVPEDIVKNTLSIPYNNVEVLEETLRDEKLDIACVIVEPVAGNMGVVVPEMAFLKKLRELTAELGIVLIFDEVITGFRLALGGAQERFGIMPDLTCLGKIIGGGLPVGAYGGKREIMDQIAPDGPVYQAGTLSGNPLAMAAGLAMLKVVRREGFYRELEEKSDWFAGELAGIAAGAAVPTTLNRIGSMMTCFFTPDPVTDFESAMKADSEMYGRHFRQMLAGGVWLAPSQFEAAFISGAHERSHLEKALEVTEWSFKKLAEQ</sequence>
<dbReference type="RefSeq" id="WP_267926928.1">
    <property type="nucleotide sequence ID" value="NZ_AP024233.1"/>
</dbReference>
<protein>
    <recommendedName>
        <fullName evidence="7">Glutamate-1-semialdehyde 2,1-aminomutase</fullName>
        <shortName evidence="7">GSA</shortName>
        <ecNumber evidence="7">5.4.3.8</ecNumber>
    </recommendedName>
    <alternativeName>
        <fullName evidence="7">Glutamate-1-semialdehyde aminotransferase</fullName>
        <shortName evidence="7">GSA-AT</shortName>
    </alternativeName>
</protein>
<dbReference type="NCBIfam" id="NF000818">
    <property type="entry name" value="PRK00062.1"/>
    <property type="match status" value="1"/>
</dbReference>
<reference evidence="8" key="1">
    <citation type="submission" date="2020-12" db="EMBL/GenBank/DDBJ databases">
        <title>Desulfobium dissulfuricans gen. nov., sp. nov., a novel mesophilic, sulfate-reducing bacterium isolated from a deep-sea hydrothermal vent.</title>
        <authorList>
            <person name="Hashimoto Y."/>
            <person name="Tame A."/>
            <person name="Sawayama S."/>
            <person name="Miyazaki J."/>
            <person name="Takai K."/>
            <person name="Nakagawa S."/>
        </authorList>
    </citation>
    <scope>NUCLEOTIDE SEQUENCE</scope>
    <source>
        <strain evidence="8">GF1</strain>
    </source>
</reference>
<dbReference type="PANTHER" id="PTHR43713:SF3">
    <property type="entry name" value="GLUTAMATE-1-SEMIALDEHYDE 2,1-AMINOMUTASE 1, CHLOROPLASTIC-RELATED"/>
    <property type="match status" value="1"/>
</dbReference>
<dbReference type="InterPro" id="IPR049704">
    <property type="entry name" value="Aminotrans_3_PPA_site"/>
</dbReference>
<dbReference type="InterPro" id="IPR015421">
    <property type="entry name" value="PyrdxlP-dep_Trfase_major"/>
</dbReference>
<accession>A0A915U2L7</accession>
<name>A0A915U2L7_9BACT</name>
<evidence type="ECO:0000256" key="4">
    <source>
        <dbReference type="ARBA" id="ARBA00022898"/>
    </source>
</evidence>
<dbReference type="Gene3D" id="3.90.1150.10">
    <property type="entry name" value="Aspartate Aminotransferase, domain 1"/>
    <property type="match status" value="1"/>
</dbReference>
<keyword evidence="6 7" id="KW-0627">Porphyrin biosynthesis</keyword>
<dbReference type="CDD" id="cd00610">
    <property type="entry name" value="OAT_like"/>
    <property type="match status" value="1"/>
</dbReference>
<dbReference type="EMBL" id="AP024233">
    <property type="protein sequence ID" value="BCO10193.1"/>
    <property type="molecule type" value="Genomic_DNA"/>
</dbReference>
<dbReference type="InterPro" id="IPR015422">
    <property type="entry name" value="PyrdxlP-dep_Trfase_small"/>
</dbReference>
<organism evidence="8 9">
    <name type="scientific">Desulfolithobacter dissulfuricans</name>
    <dbReference type="NCBI Taxonomy" id="2795293"/>
    <lineage>
        <taxon>Bacteria</taxon>
        <taxon>Pseudomonadati</taxon>
        <taxon>Thermodesulfobacteriota</taxon>
        <taxon>Desulfobulbia</taxon>
        <taxon>Desulfobulbales</taxon>
        <taxon>Desulfobulbaceae</taxon>
        <taxon>Desulfolithobacter</taxon>
    </lineage>
</organism>
<dbReference type="AlphaFoldDB" id="A0A915U2L7"/>
<evidence type="ECO:0000256" key="6">
    <source>
        <dbReference type="ARBA" id="ARBA00023244"/>
    </source>
</evidence>
<comment type="catalytic activity">
    <reaction evidence="7">
        <text>(S)-4-amino-5-oxopentanoate = 5-aminolevulinate</text>
        <dbReference type="Rhea" id="RHEA:14265"/>
        <dbReference type="ChEBI" id="CHEBI:57501"/>
        <dbReference type="ChEBI" id="CHEBI:356416"/>
        <dbReference type="EC" id="5.4.3.8"/>
    </reaction>
</comment>